<evidence type="ECO:0000259" key="1">
    <source>
        <dbReference type="Pfam" id="PF13847"/>
    </source>
</evidence>
<dbReference type="Proteomes" id="UP000283805">
    <property type="component" value="Unassembled WGS sequence"/>
</dbReference>
<dbReference type="SUPFAM" id="SSF46785">
    <property type="entry name" value="Winged helix' DNA-binding domain"/>
    <property type="match status" value="1"/>
</dbReference>
<evidence type="ECO:0000313" key="4">
    <source>
        <dbReference type="Proteomes" id="UP000283805"/>
    </source>
</evidence>
<dbReference type="AlphaFoldDB" id="A0A419W1G2"/>
<comment type="caution">
    <text evidence="3">The sequence shown here is derived from an EMBL/GenBank/DDBJ whole genome shotgun (WGS) entry which is preliminary data.</text>
</comment>
<dbReference type="GO" id="GO:0008168">
    <property type="term" value="F:methyltransferase activity"/>
    <property type="evidence" value="ECO:0007669"/>
    <property type="project" value="UniProtKB-KW"/>
</dbReference>
<reference evidence="3 4" key="1">
    <citation type="submission" date="2018-09" db="EMBL/GenBank/DDBJ databases">
        <title>Genomic Encyclopedia of Archaeal and Bacterial Type Strains, Phase II (KMG-II): from individual species to whole genera.</title>
        <authorList>
            <person name="Goeker M."/>
        </authorList>
    </citation>
    <scope>NUCLEOTIDE SEQUENCE [LARGE SCALE GENOMIC DNA]</scope>
    <source>
        <strain evidence="3 4">DSM 13151</strain>
    </source>
</reference>
<dbReference type="InterPro" id="IPR036390">
    <property type="entry name" value="WH_DNA-bd_sf"/>
</dbReference>
<dbReference type="PANTHER" id="PTHR45128">
    <property type="entry name" value="METHYLTRANSFERASE TYPE 11"/>
    <property type="match status" value="1"/>
</dbReference>
<organism evidence="3 4">
    <name type="scientific">Halopiger aswanensis</name>
    <dbReference type="NCBI Taxonomy" id="148449"/>
    <lineage>
        <taxon>Archaea</taxon>
        <taxon>Methanobacteriati</taxon>
        <taxon>Methanobacteriota</taxon>
        <taxon>Stenosarchaea group</taxon>
        <taxon>Halobacteria</taxon>
        <taxon>Halobacteriales</taxon>
        <taxon>Natrialbaceae</taxon>
        <taxon>Halopiger</taxon>
    </lineage>
</organism>
<feature type="domain" description="S-adenosylmethionine-dependent methyltransferase Rv2258c-like winged HTH" evidence="2">
    <location>
        <begin position="34"/>
        <end position="103"/>
    </location>
</feature>
<dbReference type="InterPro" id="IPR048711">
    <property type="entry name" value="WHD_Rv2258c"/>
</dbReference>
<dbReference type="InterPro" id="IPR025714">
    <property type="entry name" value="Methyltranfer_dom"/>
</dbReference>
<dbReference type="InterPro" id="IPR029063">
    <property type="entry name" value="SAM-dependent_MTases_sf"/>
</dbReference>
<accession>A0A419W1G2</accession>
<dbReference type="Gene3D" id="1.10.10.10">
    <property type="entry name" value="Winged helix-like DNA-binding domain superfamily/Winged helix DNA-binding domain"/>
    <property type="match status" value="1"/>
</dbReference>
<dbReference type="GO" id="GO:0032259">
    <property type="term" value="P:methylation"/>
    <property type="evidence" value="ECO:0007669"/>
    <property type="project" value="UniProtKB-KW"/>
</dbReference>
<dbReference type="PANTHER" id="PTHR45128:SF2">
    <property type="entry name" value="METHYLTRANSFERASE DOMAIN-CONTAINING PROTEIN"/>
    <property type="match status" value="1"/>
</dbReference>
<dbReference type="Pfam" id="PF13847">
    <property type="entry name" value="Methyltransf_31"/>
    <property type="match status" value="1"/>
</dbReference>
<protein>
    <submittedName>
        <fullName evidence="3">Methyltransferase family protein</fullName>
    </submittedName>
</protein>
<name>A0A419W1G2_9EURY</name>
<dbReference type="EMBL" id="RAPO01000004">
    <property type="protein sequence ID" value="RKD89298.1"/>
    <property type="molecule type" value="Genomic_DNA"/>
</dbReference>
<evidence type="ECO:0000313" key="3">
    <source>
        <dbReference type="EMBL" id="RKD89298.1"/>
    </source>
</evidence>
<keyword evidence="4" id="KW-1185">Reference proteome</keyword>
<gene>
    <name evidence="3" type="ORF">ATJ93_4131</name>
</gene>
<dbReference type="InterPro" id="IPR053173">
    <property type="entry name" value="SAM-binding_MTase"/>
</dbReference>
<keyword evidence="3" id="KW-0808">Transferase</keyword>
<dbReference type="Gene3D" id="3.40.50.150">
    <property type="entry name" value="Vaccinia Virus protein VP39"/>
    <property type="match status" value="1"/>
</dbReference>
<dbReference type="Pfam" id="PF21320">
    <property type="entry name" value="WHD_Rv2258c"/>
    <property type="match status" value="1"/>
</dbReference>
<evidence type="ECO:0000259" key="2">
    <source>
        <dbReference type="Pfam" id="PF21320"/>
    </source>
</evidence>
<dbReference type="CDD" id="cd02440">
    <property type="entry name" value="AdoMet_MTases"/>
    <property type="match status" value="1"/>
</dbReference>
<dbReference type="SUPFAM" id="SSF53335">
    <property type="entry name" value="S-adenosyl-L-methionine-dependent methyltransferases"/>
    <property type="match status" value="1"/>
</dbReference>
<keyword evidence="3" id="KW-0489">Methyltransferase</keyword>
<dbReference type="InterPro" id="IPR036388">
    <property type="entry name" value="WH-like_DNA-bd_sf"/>
</dbReference>
<proteinExistence type="predicted"/>
<sequence>MTTGTRTPAESIDEEKLDELVGTTVNDLGGAVQAALAEIGDRLGLYRAIADAGPLTSVELAERTDTAERYVREWLRAQAAGGYVTYDPETERYSLSPEQRAVLADEDSPAFMLGGFQGMNTVLADVQDDIEAAFRTGDGVGWHEHHPELFPATERFFKPGYAASLVSEWLPSLEGVDTKLKNGARVADVGCGYGATTILMAEGYPDSTFVGIDYHDHSIEMARERANEAGVGDRVDFEVATAEEYNGTKYDLVTIFDAFHDMGDPVSVAAHVRETLSDDGTLMLIEPYANDRVENNLNPVGRVFYGFSTMFCTPNSLDQGGNPALGAQAGEERLREVVTEGGFTRFRRAAETPFNLVLEVRP</sequence>
<dbReference type="OrthoDB" id="8915at2157"/>
<feature type="domain" description="Methyltransferase" evidence="1">
    <location>
        <begin position="181"/>
        <end position="292"/>
    </location>
</feature>
<dbReference type="RefSeq" id="WP_120246438.1">
    <property type="nucleotide sequence ID" value="NZ_RAPO01000004.1"/>
</dbReference>